<dbReference type="EMBL" id="SCWB01000023">
    <property type="protein sequence ID" value="TDM05221.1"/>
    <property type="molecule type" value="Genomic_DNA"/>
</dbReference>
<name>A0A4R6BS61_9STAP</name>
<keyword evidence="3" id="KW-1185">Reference proteome</keyword>
<evidence type="ECO:0000313" key="3">
    <source>
        <dbReference type="Proteomes" id="UP000294802"/>
    </source>
</evidence>
<comment type="caution">
    <text evidence="2">The sequence shown here is derived from an EMBL/GenBank/DDBJ whole genome shotgun (WGS) entry which is preliminary data.</text>
</comment>
<dbReference type="InterPro" id="IPR037914">
    <property type="entry name" value="SpoVT-AbrB_sf"/>
</dbReference>
<dbReference type="InterPro" id="IPR007159">
    <property type="entry name" value="SpoVT-AbrB_dom"/>
</dbReference>
<dbReference type="OrthoDB" id="582905at2"/>
<dbReference type="RefSeq" id="WP_133444621.1">
    <property type="nucleotide sequence ID" value="NZ_SCWB01000023.1"/>
</dbReference>
<proteinExistence type="predicted"/>
<reference evidence="2 3" key="1">
    <citation type="submission" date="2019-01" db="EMBL/GenBank/DDBJ databases">
        <title>Draft genome sequences of the type strains of six Macrococcus species.</title>
        <authorList>
            <person name="Mazhar S."/>
            <person name="Altermann E."/>
            <person name="Hill C."/>
            <person name="Mcauliffe O."/>
        </authorList>
    </citation>
    <scope>NUCLEOTIDE SEQUENCE [LARGE SCALE GENOMIC DNA]</scope>
    <source>
        <strain evidence="2 3">CCM4815</strain>
    </source>
</reference>
<sequence length="91" mass="10611">MSNYQYKTNNQSNHSIIKEQKLWKTGNSVVVTMPKEVLEHFNVSTGDSLTFIINEDKVEVVKKEYTDLDILKLVDRTMERHGEIIEGLKDR</sequence>
<dbReference type="SUPFAM" id="SSF89447">
    <property type="entry name" value="AbrB/MazE/MraZ-like"/>
    <property type="match status" value="1"/>
</dbReference>
<organism evidence="2 3">
    <name type="scientific">Macrococcus lamae</name>
    <dbReference type="NCBI Taxonomy" id="198484"/>
    <lineage>
        <taxon>Bacteria</taxon>
        <taxon>Bacillati</taxon>
        <taxon>Bacillota</taxon>
        <taxon>Bacilli</taxon>
        <taxon>Bacillales</taxon>
        <taxon>Staphylococcaceae</taxon>
        <taxon>Macrococcus</taxon>
    </lineage>
</organism>
<dbReference type="GO" id="GO:0003677">
    <property type="term" value="F:DNA binding"/>
    <property type="evidence" value="ECO:0007669"/>
    <property type="project" value="UniProtKB-KW"/>
</dbReference>
<feature type="domain" description="SpoVT-AbrB" evidence="1">
    <location>
        <begin position="23"/>
        <end position="68"/>
    </location>
</feature>
<keyword evidence="2" id="KW-0238">DNA-binding</keyword>
<evidence type="ECO:0000313" key="2">
    <source>
        <dbReference type="EMBL" id="TDM05221.1"/>
    </source>
</evidence>
<gene>
    <name evidence="2" type="ORF">ERX29_10460</name>
</gene>
<protein>
    <submittedName>
        <fullName evidence="2">AbrB/MazE/SpoVT family DNA-binding domain-containing protein</fullName>
    </submittedName>
</protein>
<dbReference type="Pfam" id="PF04014">
    <property type="entry name" value="MazE_antitoxin"/>
    <property type="match status" value="1"/>
</dbReference>
<dbReference type="Proteomes" id="UP000294802">
    <property type="component" value="Unassembled WGS sequence"/>
</dbReference>
<accession>A0A4R6BS61</accession>
<evidence type="ECO:0000259" key="1">
    <source>
        <dbReference type="SMART" id="SM00966"/>
    </source>
</evidence>
<dbReference type="Gene3D" id="2.10.260.10">
    <property type="match status" value="1"/>
</dbReference>
<dbReference type="AlphaFoldDB" id="A0A4R6BS61"/>
<dbReference type="SMART" id="SM00966">
    <property type="entry name" value="SpoVT_AbrB"/>
    <property type="match status" value="1"/>
</dbReference>